<evidence type="ECO:0000256" key="11">
    <source>
        <dbReference type="RuleBase" id="RU365094"/>
    </source>
</evidence>
<name>D1BYZ1_XYLCX</name>
<dbReference type="KEGG" id="xce:Xcel_1035"/>
<dbReference type="InterPro" id="IPR003593">
    <property type="entry name" value="AAA+_ATPase"/>
</dbReference>
<evidence type="ECO:0000256" key="8">
    <source>
        <dbReference type="ARBA" id="ARBA00023306"/>
    </source>
</evidence>
<dbReference type="SMART" id="SM00382">
    <property type="entry name" value="AAA"/>
    <property type="match status" value="1"/>
</dbReference>
<feature type="domain" description="ABC transporter" evidence="13">
    <location>
        <begin position="2"/>
        <end position="238"/>
    </location>
</feature>
<evidence type="ECO:0000256" key="7">
    <source>
        <dbReference type="ARBA" id="ARBA00023136"/>
    </source>
</evidence>
<dbReference type="NCBIfam" id="TIGR02673">
    <property type="entry name" value="FtsE"/>
    <property type="match status" value="1"/>
</dbReference>
<keyword evidence="15" id="KW-1185">Reference proteome</keyword>
<proteinExistence type="inferred from homology"/>
<keyword evidence="5 11" id="KW-0547">Nucleotide-binding</keyword>
<comment type="similarity">
    <text evidence="1 11">Belongs to the ABC transporter superfamily.</text>
</comment>
<dbReference type="InterPro" id="IPR017871">
    <property type="entry name" value="ABC_transporter-like_CS"/>
</dbReference>
<keyword evidence="6 11" id="KW-0067">ATP-binding</keyword>
<dbReference type="Pfam" id="PF00005">
    <property type="entry name" value="ABC_tran"/>
    <property type="match status" value="1"/>
</dbReference>
<dbReference type="Gene3D" id="3.40.50.300">
    <property type="entry name" value="P-loop containing nucleotide triphosphate hydrolases"/>
    <property type="match status" value="1"/>
</dbReference>
<dbReference type="PROSITE" id="PS50893">
    <property type="entry name" value="ABC_TRANSPORTER_2"/>
    <property type="match status" value="1"/>
</dbReference>
<dbReference type="InterPro" id="IPR015854">
    <property type="entry name" value="ABC_transpr_LolD-like"/>
</dbReference>
<dbReference type="GO" id="GO:0022857">
    <property type="term" value="F:transmembrane transporter activity"/>
    <property type="evidence" value="ECO:0007669"/>
    <property type="project" value="TreeGrafter"/>
</dbReference>
<evidence type="ECO:0000256" key="1">
    <source>
        <dbReference type="ARBA" id="ARBA00005417"/>
    </source>
</evidence>
<evidence type="ECO:0000256" key="12">
    <source>
        <dbReference type="SAM" id="MobiDB-lite"/>
    </source>
</evidence>
<dbReference type="FunFam" id="3.40.50.300:FF:000056">
    <property type="entry name" value="Cell division ATP-binding protein FtsE"/>
    <property type="match status" value="1"/>
</dbReference>
<evidence type="ECO:0000256" key="4">
    <source>
        <dbReference type="ARBA" id="ARBA00022618"/>
    </source>
</evidence>
<dbReference type="InterPro" id="IPR003439">
    <property type="entry name" value="ABC_transporter-like_ATP-bd"/>
</dbReference>
<dbReference type="PROSITE" id="PS00211">
    <property type="entry name" value="ABC_TRANSPORTER_1"/>
    <property type="match status" value="1"/>
</dbReference>
<keyword evidence="3 11" id="KW-1003">Cell membrane</keyword>
<dbReference type="GO" id="GO:0016887">
    <property type="term" value="F:ATP hydrolysis activity"/>
    <property type="evidence" value="ECO:0007669"/>
    <property type="project" value="InterPro"/>
</dbReference>
<dbReference type="AlphaFoldDB" id="D1BYZ1"/>
<accession>D1BYZ1</accession>
<comment type="subcellular location">
    <subcellularLocation>
        <location evidence="11">Cell membrane</location>
        <topology evidence="11">Peripheral membrane protein</topology>
        <orientation evidence="11">Cytoplasmic side</orientation>
    </subcellularLocation>
</comment>
<evidence type="ECO:0000256" key="6">
    <source>
        <dbReference type="ARBA" id="ARBA00022840"/>
    </source>
</evidence>
<dbReference type="PANTHER" id="PTHR24220">
    <property type="entry name" value="IMPORT ATP-BINDING PROTEIN"/>
    <property type="match status" value="1"/>
</dbReference>
<dbReference type="InterPro" id="IPR005286">
    <property type="entry name" value="Cell_div_FtsE"/>
</dbReference>
<dbReference type="PANTHER" id="PTHR24220:SF470">
    <property type="entry name" value="CELL DIVISION ATP-BINDING PROTEIN FTSE"/>
    <property type="match status" value="1"/>
</dbReference>
<evidence type="ECO:0000256" key="10">
    <source>
        <dbReference type="ARBA" id="ARBA00063837"/>
    </source>
</evidence>
<evidence type="ECO:0000256" key="5">
    <source>
        <dbReference type="ARBA" id="ARBA00022741"/>
    </source>
</evidence>
<dbReference type="GO" id="GO:0005524">
    <property type="term" value="F:ATP binding"/>
    <property type="evidence" value="ECO:0007669"/>
    <property type="project" value="UniProtKB-UniRule"/>
</dbReference>
<reference evidence="15" key="1">
    <citation type="submission" date="2009-11" db="EMBL/GenBank/DDBJ databases">
        <title>The complete chromosome of Xylanimonas cellulosilytica DSM 15894.</title>
        <authorList>
            <consortium name="US DOE Joint Genome Institute (JGI-PGF)"/>
            <person name="Lucas S."/>
            <person name="Copeland A."/>
            <person name="Lapidus A."/>
            <person name="Glavina del Rio T."/>
            <person name="Dalin E."/>
            <person name="Tice H."/>
            <person name="Bruce D."/>
            <person name="Goodwin L."/>
            <person name="Pitluck S."/>
            <person name="Kyrpides N."/>
            <person name="Mavromatis K."/>
            <person name="Ivanova N."/>
            <person name="Mikhailova N."/>
            <person name="Foster B."/>
            <person name="Clum A."/>
            <person name="Brettin T."/>
            <person name="Detter J.C."/>
            <person name="Han C."/>
            <person name="Larimer F."/>
            <person name="Land M."/>
            <person name="Hauser L."/>
            <person name="Markowitz V."/>
            <person name="Cheng J.F."/>
            <person name="Hugenholtz P."/>
            <person name="Woyke T."/>
            <person name="Wu D."/>
            <person name="Gehrich-Schroeter G."/>
            <person name="Schneider S."/>
            <person name="Pukall S.R."/>
            <person name="Klenk H.P."/>
            <person name="Eisen J.A."/>
        </authorList>
    </citation>
    <scope>NUCLEOTIDE SEQUENCE [LARGE SCALE GENOMIC DNA]</scope>
    <source>
        <strain evidence="15">DSM 15894 / CECT 5975 / LMG 20990 / XIL07</strain>
    </source>
</reference>
<evidence type="ECO:0000256" key="3">
    <source>
        <dbReference type="ARBA" id="ARBA00022475"/>
    </source>
</evidence>
<dbReference type="InterPro" id="IPR027417">
    <property type="entry name" value="P-loop_NTPase"/>
</dbReference>
<keyword evidence="7 11" id="KW-0472">Membrane</keyword>
<dbReference type="GO" id="GO:0005886">
    <property type="term" value="C:plasma membrane"/>
    <property type="evidence" value="ECO:0007669"/>
    <property type="project" value="UniProtKB-SubCell"/>
</dbReference>
<dbReference type="STRING" id="446471.Xcel_1035"/>
<organism evidence="14 15">
    <name type="scientific">Xylanimonas cellulosilytica (strain DSM 15894 / JCM 12276 / CECT 5975 / KCTC 9989 / LMG 20990 / NBRC 107835 / XIL07)</name>
    <dbReference type="NCBI Taxonomy" id="446471"/>
    <lineage>
        <taxon>Bacteria</taxon>
        <taxon>Bacillati</taxon>
        <taxon>Actinomycetota</taxon>
        <taxon>Actinomycetes</taxon>
        <taxon>Micrococcales</taxon>
        <taxon>Promicromonosporaceae</taxon>
        <taxon>Xylanimonas</taxon>
    </lineage>
</organism>
<dbReference type="OrthoDB" id="9802264at2"/>
<feature type="region of interest" description="Disordered" evidence="12">
    <location>
        <begin position="264"/>
        <end position="286"/>
    </location>
</feature>
<dbReference type="HOGENOM" id="CLU_000604_1_3_11"/>
<evidence type="ECO:0000256" key="2">
    <source>
        <dbReference type="ARBA" id="ARBA00020019"/>
    </source>
</evidence>
<comment type="subunit">
    <text evidence="10 11">Homodimer. Forms a membrane-associated complex with FtsX.</text>
</comment>
<dbReference type="EMBL" id="CP001821">
    <property type="protein sequence ID" value="ACZ30066.1"/>
    <property type="molecule type" value="Genomic_DNA"/>
</dbReference>
<dbReference type="eggNOG" id="COG2884">
    <property type="taxonomic scope" value="Bacteria"/>
</dbReference>
<evidence type="ECO:0000313" key="15">
    <source>
        <dbReference type="Proteomes" id="UP000002255"/>
    </source>
</evidence>
<evidence type="ECO:0000313" key="14">
    <source>
        <dbReference type="EMBL" id="ACZ30066.1"/>
    </source>
</evidence>
<dbReference type="Proteomes" id="UP000002255">
    <property type="component" value="Chromosome"/>
</dbReference>
<evidence type="ECO:0000259" key="13">
    <source>
        <dbReference type="PROSITE" id="PS50893"/>
    </source>
</evidence>
<protein>
    <recommendedName>
        <fullName evidence="2 11">Cell division ATP-binding protein FtsE</fullName>
    </recommendedName>
</protein>
<dbReference type="GO" id="GO:0051301">
    <property type="term" value="P:cell division"/>
    <property type="evidence" value="ECO:0007669"/>
    <property type="project" value="UniProtKB-UniRule"/>
</dbReference>
<keyword evidence="4 11" id="KW-0132">Cell division</keyword>
<sequence>MIRFENVSKVYARGARPALDTVSVDIARGEFVFLVGASGSGKSTFLRLALREERPTRGRIYVAGRDLSRLSGWKVPSLRRSIGMVFQDFRLLPNKSVYENVAFALEVIGRPRHVIKTTVPEVLEMVGLDGKEKRRPHELSGGEQQRVAIARAFVNRPPILLADEPTGNLDPTTSLGIMRLLERINRTGTTVVMATHDDEIVNEMRKRVVELSGGHTIRDDVAGVYGERERILPDVAASPVLDAPGAGERQAHRTLPDVGDLEAEAKAEAAAAAEPPPSTVTPPSSAVPVAYAVPAPYAATRPVDPSAQRPPSDADDVVRQVLRERAVRTGREG</sequence>
<comment type="function">
    <text evidence="9">Part of the ABC transporter FtsEX involved in cellular division. Has ATPase activity.</text>
</comment>
<evidence type="ECO:0000256" key="9">
    <source>
        <dbReference type="ARBA" id="ARBA00054718"/>
    </source>
</evidence>
<gene>
    <name evidence="11" type="primary">ftsE</name>
    <name evidence="14" type="ordered locus">Xcel_1035</name>
</gene>
<dbReference type="SUPFAM" id="SSF52540">
    <property type="entry name" value="P-loop containing nucleoside triphosphate hydrolases"/>
    <property type="match status" value="1"/>
</dbReference>
<keyword evidence="8 11" id="KW-0131">Cell cycle</keyword>
<reference evidence="14 15" key="2">
    <citation type="journal article" date="2010" name="Stand. Genomic Sci.">
        <title>Complete genome sequence of Xylanimonas cellulosilytica type strain (XIL07).</title>
        <authorList>
            <person name="Foster B."/>
            <person name="Pukall R."/>
            <person name="Abt B."/>
            <person name="Nolan M."/>
            <person name="Glavina Del Rio T."/>
            <person name="Chen F."/>
            <person name="Lucas S."/>
            <person name="Tice H."/>
            <person name="Pitluck S."/>
            <person name="Cheng J.-F."/>
            <person name="Chertkov O."/>
            <person name="Brettin T."/>
            <person name="Han C."/>
            <person name="Detter J.C."/>
            <person name="Bruce D."/>
            <person name="Goodwin L."/>
            <person name="Ivanova N."/>
            <person name="Mavromatis K."/>
            <person name="Pati A."/>
            <person name="Mikhailova N."/>
            <person name="Chen A."/>
            <person name="Palaniappan K."/>
            <person name="Land M."/>
            <person name="Hauser L."/>
            <person name="Chang Y.-J."/>
            <person name="Jeffries C.D."/>
            <person name="Chain P."/>
            <person name="Rohde M."/>
            <person name="Goeker M."/>
            <person name="Bristow J."/>
            <person name="Eisen J.A."/>
            <person name="Markowitz V."/>
            <person name="Hugenholtz P."/>
            <person name="Kyrpides N.C."/>
            <person name="Klenk H.-P."/>
            <person name="Lapidus A."/>
        </authorList>
    </citation>
    <scope>NUCLEOTIDE SEQUENCE [LARGE SCALE GENOMIC DNA]</scope>
    <source>
        <strain evidence="15">DSM 15894 / CECT 5975 / LMG 20990 / XIL07</strain>
    </source>
</reference>